<dbReference type="InterPro" id="IPR020568">
    <property type="entry name" value="Ribosomal_Su5_D2-typ_SF"/>
</dbReference>
<evidence type="ECO:0000259" key="11">
    <source>
        <dbReference type="Pfam" id="PF08544"/>
    </source>
</evidence>
<dbReference type="Pfam" id="PF00288">
    <property type="entry name" value="GHMP_kinases_N"/>
    <property type="match status" value="1"/>
</dbReference>
<feature type="region of interest" description="Disordered" evidence="9">
    <location>
        <begin position="1"/>
        <end position="29"/>
    </location>
</feature>
<dbReference type="Pfam" id="PF08544">
    <property type="entry name" value="GHMP_kinases_C"/>
    <property type="match status" value="1"/>
</dbReference>
<evidence type="ECO:0000259" key="10">
    <source>
        <dbReference type="Pfam" id="PF00288"/>
    </source>
</evidence>
<evidence type="ECO:0000256" key="8">
    <source>
        <dbReference type="ARBA" id="ARBA00032554"/>
    </source>
</evidence>
<dbReference type="HAMAP" id="MF_00061">
    <property type="entry name" value="IspE"/>
    <property type="match status" value="1"/>
</dbReference>
<name>A0A9W7EHR8_9STRA</name>
<evidence type="ECO:0000256" key="6">
    <source>
        <dbReference type="ARBA" id="ARBA00022777"/>
    </source>
</evidence>
<keyword evidence="13" id="KW-1185">Reference proteome</keyword>
<dbReference type="GO" id="GO:0009536">
    <property type="term" value="C:plastid"/>
    <property type="evidence" value="ECO:0007669"/>
    <property type="project" value="UniProtKB-SubCell"/>
</dbReference>
<keyword evidence="6" id="KW-0418">Kinase</keyword>
<comment type="subcellular location">
    <subcellularLocation>
        <location evidence="1">Plastid</location>
    </subcellularLocation>
</comment>
<evidence type="ECO:0000313" key="13">
    <source>
        <dbReference type="Proteomes" id="UP001165085"/>
    </source>
</evidence>
<dbReference type="Gene3D" id="3.30.230.10">
    <property type="match status" value="1"/>
</dbReference>
<organism evidence="12 13">
    <name type="scientific">Triparma strigata</name>
    <dbReference type="NCBI Taxonomy" id="1606541"/>
    <lineage>
        <taxon>Eukaryota</taxon>
        <taxon>Sar</taxon>
        <taxon>Stramenopiles</taxon>
        <taxon>Ochrophyta</taxon>
        <taxon>Bolidophyceae</taxon>
        <taxon>Parmales</taxon>
        <taxon>Triparmaceae</taxon>
        <taxon>Triparma</taxon>
    </lineage>
</organism>
<keyword evidence="5" id="KW-0547">Nucleotide-binding</keyword>
<dbReference type="GO" id="GO:0005524">
    <property type="term" value="F:ATP binding"/>
    <property type="evidence" value="ECO:0007669"/>
    <property type="project" value="UniProtKB-KW"/>
</dbReference>
<evidence type="ECO:0000256" key="5">
    <source>
        <dbReference type="ARBA" id="ARBA00022741"/>
    </source>
</evidence>
<evidence type="ECO:0000313" key="12">
    <source>
        <dbReference type="EMBL" id="GMH79157.1"/>
    </source>
</evidence>
<feature type="domain" description="GHMP kinase C-terminal" evidence="11">
    <location>
        <begin position="248"/>
        <end position="290"/>
    </location>
</feature>
<evidence type="ECO:0000256" key="4">
    <source>
        <dbReference type="ARBA" id="ARBA00022679"/>
    </source>
</evidence>
<dbReference type="OrthoDB" id="3191556at2759"/>
<dbReference type="InterPro" id="IPR036554">
    <property type="entry name" value="GHMP_kinase_C_sf"/>
</dbReference>
<comment type="similarity">
    <text evidence="2">Belongs to the GHMP kinase family. IspE subfamily.</text>
</comment>
<dbReference type="Gene3D" id="3.30.70.890">
    <property type="entry name" value="GHMP kinase, C-terminal domain"/>
    <property type="match status" value="1"/>
</dbReference>
<dbReference type="PANTHER" id="PTHR43527:SF2">
    <property type="entry name" value="4-DIPHOSPHOCYTIDYL-2-C-METHYL-D-ERYTHRITOL KINASE, CHLOROPLASTIC"/>
    <property type="match status" value="1"/>
</dbReference>
<evidence type="ECO:0000256" key="2">
    <source>
        <dbReference type="ARBA" id="ARBA00009684"/>
    </source>
</evidence>
<dbReference type="InterPro" id="IPR004424">
    <property type="entry name" value="IspE"/>
</dbReference>
<gene>
    <name evidence="12" type="ORF">TrST_g6970</name>
</gene>
<dbReference type="GO" id="GO:0050515">
    <property type="term" value="F:4-(cytidine 5'-diphospho)-2-C-methyl-D-erythritol kinase activity"/>
    <property type="evidence" value="ECO:0007669"/>
    <property type="project" value="UniProtKB-EC"/>
</dbReference>
<keyword evidence="7" id="KW-0067">ATP-binding</keyword>
<dbReference type="EMBL" id="BRXY01000231">
    <property type="protein sequence ID" value="GMH79157.1"/>
    <property type="molecule type" value="Genomic_DNA"/>
</dbReference>
<sequence length="325" mass="35816">MSSFRSRCPPPPPSQLFSSSTPPNKLGPNKLQLFSPSKINLFLRILRKRPDNYHDLSSLFQAISLGDTLTIEKVDSPSDKFTCNMPGVPVDSSNLVLKAVNLLRSHTGTNDVKFDIDLYKRCPAQAGLGGGSANAATALYACNKLLGSPCTSEELIEMSAELGSDITFFLSKGTAYCTGRGEIMNEVAPLKDSNDVKCTIVKINLGLSTPTVFKALDYDKLSATDPEEILKQFSEKGTKVSPEYFVNDLQSPAFECLPKLKELKEMCDECDFDTVMMSGSGTSIFCLGESGNSEMWRRVNGRDDVQVFETKFMNRNSEAEWYDEP</sequence>
<reference evidence="13" key="1">
    <citation type="journal article" date="2023" name="Commun. Biol.">
        <title>Genome analysis of Parmales, the sister group of diatoms, reveals the evolutionary specialization of diatoms from phago-mixotrophs to photoautotrophs.</title>
        <authorList>
            <person name="Ban H."/>
            <person name="Sato S."/>
            <person name="Yoshikawa S."/>
            <person name="Yamada K."/>
            <person name="Nakamura Y."/>
            <person name="Ichinomiya M."/>
            <person name="Sato N."/>
            <person name="Blanc-Mathieu R."/>
            <person name="Endo H."/>
            <person name="Kuwata A."/>
            <person name="Ogata H."/>
        </authorList>
    </citation>
    <scope>NUCLEOTIDE SEQUENCE [LARGE SCALE GENOMIC DNA]</scope>
    <source>
        <strain evidence="13">NIES 3701</strain>
    </source>
</reference>
<dbReference type="SUPFAM" id="SSF54211">
    <property type="entry name" value="Ribosomal protein S5 domain 2-like"/>
    <property type="match status" value="1"/>
</dbReference>
<dbReference type="NCBIfam" id="TIGR00154">
    <property type="entry name" value="ispE"/>
    <property type="match status" value="1"/>
</dbReference>
<dbReference type="AlphaFoldDB" id="A0A9W7EHR8"/>
<dbReference type="SUPFAM" id="SSF55060">
    <property type="entry name" value="GHMP Kinase, C-terminal domain"/>
    <property type="match status" value="1"/>
</dbReference>
<dbReference type="PIRSF" id="PIRSF010376">
    <property type="entry name" value="IspE"/>
    <property type="match status" value="1"/>
</dbReference>
<evidence type="ECO:0000256" key="9">
    <source>
        <dbReference type="SAM" id="MobiDB-lite"/>
    </source>
</evidence>
<dbReference type="InterPro" id="IPR014721">
    <property type="entry name" value="Ribsml_uS5_D2-typ_fold_subgr"/>
</dbReference>
<feature type="domain" description="GHMP kinase N-terminal" evidence="10">
    <location>
        <begin position="94"/>
        <end position="172"/>
    </location>
</feature>
<keyword evidence="4" id="KW-0808">Transferase</keyword>
<dbReference type="PANTHER" id="PTHR43527">
    <property type="entry name" value="4-DIPHOSPHOCYTIDYL-2-C-METHYL-D-ERYTHRITOL KINASE, CHLOROPLASTIC"/>
    <property type="match status" value="1"/>
</dbReference>
<evidence type="ECO:0000256" key="1">
    <source>
        <dbReference type="ARBA" id="ARBA00004474"/>
    </source>
</evidence>
<dbReference type="InterPro" id="IPR013750">
    <property type="entry name" value="GHMP_kinase_C_dom"/>
</dbReference>
<dbReference type="Proteomes" id="UP001165085">
    <property type="component" value="Unassembled WGS sequence"/>
</dbReference>
<evidence type="ECO:0000256" key="7">
    <source>
        <dbReference type="ARBA" id="ARBA00022840"/>
    </source>
</evidence>
<dbReference type="EC" id="2.7.1.148" evidence="3"/>
<protein>
    <recommendedName>
        <fullName evidence="3">4-(cytidine 5'-diphospho)-2-C-methyl-D-erythritol kinase</fullName>
        <ecNumber evidence="3">2.7.1.148</ecNumber>
    </recommendedName>
    <alternativeName>
        <fullName evidence="8">4-(cytidine-5'-diphospho)-2-C-methyl-D-erythritol kinase</fullName>
    </alternativeName>
</protein>
<accession>A0A9W7EHR8</accession>
<dbReference type="GO" id="GO:0016114">
    <property type="term" value="P:terpenoid biosynthetic process"/>
    <property type="evidence" value="ECO:0007669"/>
    <property type="project" value="InterPro"/>
</dbReference>
<evidence type="ECO:0000256" key="3">
    <source>
        <dbReference type="ARBA" id="ARBA00012052"/>
    </source>
</evidence>
<comment type="caution">
    <text evidence="12">The sequence shown here is derived from an EMBL/GenBank/DDBJ whole genome shotgun (WGS) entry which is preliminary data.</text>
</comment>
<dbReference type="InterPro" id="IPR006204">
    <property type="entry name" value="GHMP_kinase_N_dom"/>
</dbReference>
<proteinExistence type="inferred from homology"/>